<evidence type="ECO:0000256" key="5">
    <source>
        <dbReference type="ARBA" id="ARBA00022801"/>
    </source>
</evidence>
<evidence type="ECO:0000256" key="13">
    <source>
        <dbReference type="ARBA" id="ARBA00034808"/>
    </source>
</evidence>
<evidence type="ECO:0000256" key="11">
    <source>
        <dbReference type="ARBA" id="ARBA00023235"/>
    </source>
</evidence>
<keyword evidence="9 15" id="KW-0233">DNA recombination</keyword>
<evidence type="ECO:0000256" key="12">
    <source>
        <dbReference type="ARBA" id="ARBA00034617"/>
    </source>
</evidence>
<keyword evidence="3 15" id="KW-0547">Nucleotide-binding</keyword>
<dbReference type="InterPro" id="IPR004609">
    <property type="entry name" value="ATP-dep_DNA_helicase_RecG"/>
</dbReference>
<dbReference type="GO" id="GO:0006310">
    <property type="term" value="P:DNA recombination"/>
    <property type="evidence" value="ECO:0007669"/>
    <property type="project" value="UniProtKB-UniRule"/>
</dbReference>
<evidence type="ECO:0000313" key="18">
    <source>
        <dbReference type="EMBL" id="MBS1259378.1"/>
    </source>
</evidence>
<organism evidence="18 19">
    <name type="scientific">Candidatus Scalindua arabica</name>
    <dbReference type="NCBI Taxonomy" id="1127984"/>
    <lineage>
        <taxon>Bacteria</taxon>
        <taxon>Pseudomonadati</taxon>
        <taxon>Planctomycetota</taxon>
        <taxon>Candidatus Brocadiia</taxon>
        <taxon>Candidatus Brocadiales</taxon>
        <taxon>Candidatus Scalinduaceae</taxon>
        <taxon>Candidatus Scalindua</taxon>
    </lineage>
</organism>
<keyword evidence="6 15" id="KW-0347">Helicase</keyword>
<dbReference type="CDD" id="cd04488">
    <property type="entry name" value="RecG_wedge_OBF"/>
    <property type="match status" value="1"/>
</dbReference>
<dbReference type="CDD" id="cd17992">
    <property type="entry name" value="DEXHc_RecG"/>
    <property type="match status" value="1"/>
</dbReference>
<dbReference type="PROSITE" id="PS51194">
    <property type="entry name" value="HELICASE_CTER"/>
    <property type="match status" value="1"/>
</dbReference>
<dbReference type="PANTHER" id="PTHR47964:SF1">
    <property type="entry name" value="ATP-DEPENDENT DNA HELICASE HOMOLOG RECG, CHLOROPLASTIC"/>
    <property type="match status" value="1"/>
</dbReference>
<dbReference type="InterPro" id="IPR001650">
    <property type="entry name" value="Helicase_C-like"/>
</dbReference>
<feature type="domain" description="Helicase ATP-binding" evidence="16">
    <location>
        <begin position="277"/>
        <end position="443"/>
    </location>
</feature>
<dbReference type="Proteomes" id="UP000722750">
    <property type="component" value="Unassembled WGS sequence"/>
</dbReference>
<protein>
    <recommendedName>
        <fullName evidence="2 15">ATP-dependent DNA helicase RecG</fullName>
        <ecNumber evidence="13 15">5.6.2.4</ecNumber>
    </recommendedName>
</protein>
<dbReference type="Pfam" id="PF00270">
    <property type="entry name" value="DEAD"/>
    <property type="match status" value="1"/>
</dbReference>
<feature type="domain" description="Helicase C-terminal" evidence="17">
    <location>
        <begin position="462"/>
        <end position="622"/>
    </location>
</feature>
<keyword evidence="10 15" id="KW-0234">DNA repair</keyword>
<keyword evidence="11" id="KW-0413">Isomerase</keyword>
<reference evidence="18" key="1">
    <citation type="journal article" date="2021" name="ISME J.">
        <title>Fine-scale metabolic discontinuity in a stratified prokaryote microbiome of a Red Sea deep halocline.</title>
        <authorList>
            <person name="Michoud G."/>
            <person name="Ngugi D.K."/>
            <person name="Barozzi A."/>
            <person name="Merlino G."/>
            <person name="Calleja M.L."/>
            <person name="Delgado-Huertas A."/>
            <person name="Moran X.A.G."/>
            <person name="Daffonchio D."/>
        </authorList>
    </citation>
    <scope>NUCLEOTIDE SEQUENCE</scope>
    <source>
        <strain evidence="18">SuakinDeep_MAG55_1</strain>
    </source>
</reference>
<dbReference type="InterPro" id="IPR012340">
    <property type="entry name" value="NA-bd_OB-fold"/>
</dbReference>
<dbReference type="AlphaFoldDB" id="A0A942A1U4"/>
<dbReference type="InterPro" id="IPR027417">
    <property type="entry name" value="P-loop_NTPase"/>
</dbReference>
<dbReference type="GO" id="GO:0005524">
    <property type="term" value="F:ATP binding"/>
    <property type="evidence" value="ECO:0007669"/>
    <property type="project" value="UniProtKB-KW"/>
</dbReference>
<evidence type="ECO:0000259" key="17">
    <source>
        <dbReference type="PROSITE" id="PS51194"/>
    </source>
</evidence>
<dbReference type="Gene3D" id="2.40.50.140">
    <property type="entry name" value="Nucleic acid-binding proteins"/>
    <property type="match status" value="1"/>
</dbReference>
<dbReference type="Gene3D" id="3.40.50.300">
    <property type="entry name" value="P-loop containing nucleotide triphosphate hydrolases"/>
    <property type="match status" value="2"/>
</dbReference>
<dbReference type="Pfam" id="PF00271">
    <property type="entry name" value="Helicase_C"/>
    <property type="match status" value="1"/>
</dbReference>
<dbReference type="SMART" id="SM00490">
    <property type="entry name" value="HELICc"/>
    <property type="match status" value="1"/>
</dbReference>
<evidence type="ECO:0000256" key="1">
    <source>
        <dbReference type="ARBA" id="ARBA00007504"/>
    </source>
</evidence>
<dbReference type="InterPro" id="IPR014001">
    <property type="entry name" value="Helicase_ATP-bd"/>
</dbReference>
<dbReference type="Pfam" id="PF19833">
    <property type="entry name" value="RecG_dom3_C"/>
    <property type="match status" value="1"/>
</dbReference>
<evidence type="ECO:0000256" key="2">
    <source>
        <dbReference type="ARBA" id="ARBA00017846"/>
    </source>
</evidence>
<evidence type="ECO:0000259" key="16">
    <source>
        <dbReference type="PROSITE" id="PS51192"/>
    </source>
</evidence>
<comment type="function">
    <text evidence="15">Plays a critical role in recombination and DNA repair. Helps process Holliday junction intermediates to mature products by catalyzing branch migration. Has replication fork regression activity, unwinds stalled or blocked replication forks to make a HJ that can be resolved. Has a DNA unwinding activity characteristic of a DNA helicase with 3'-5' polarity.</text>
</comment>
<dbReference type="PROSITE" id="PS51192">
    <property type="entry name" value="HELICASE_ATP_BIND_1"/>
    <property type="match status" value="1"/>
</dbReference>
<dbReference type="InterPro" id="IPR033454">
    <property type="entry name" value="RecG_wedge"/>
</dbReference>
<dbReference type="Pfam" id="PF17191">
    <property type="entry name" value="RecG_wedge"/>
    <property type="match status" value="1"/>
</dbReference>
<dbReference type="SMART" id="SM00487">
    <property type="entry name" value="DEXDc"/>
    <property type="match status" value="1"/>
</dbReference>
<keyword evidence="8" id="KW-0238">DNA-binding</keyword>
<dbReference type="GO" id="GO:0043138">
    <property type="term" value="F:3'-5' DNA helicase activity"/>
    <property type="evidence" value="ECO:0007669"/>
    <property type="project" value="UniProtKB-EC"/>
</dbReference>
<evidence type="ECO:0000256" key="10">
    <source>
        <dbReference type="ARBA" id="ARBA00023204"/>
    </source>
</evidence>
<dbReference type="InterPro" id="IPR047112">
    <property type="entry name" value="RecG/Mfd"/>
</dbReference>
<comment type="caution">
    <text evidence="18">The sequence shown here is derived from an EMBL/GenBank/DDBJ whole genome shotgun (WGS) entry which is preliminary data.</text>
</comment>
<dbReference type="NCBIfam" id="TIGR00643">
    <property type="entry name" value="recG"/>
    <property type="match status" value="1"/>
</dbReference>
<evidence type="ECO:0000256" key="6">
    <source>
        <dbReference type="ARBA" id="ARBA00022806"/>
    </source>
</evidence>
<dbReference type="GO" id="GO:0003677">
    <property type="term" value="F:DNA binding"/>
    <property type="evidence" value="ECO:0007669"/>
    <property type="project" value="UniProtKB-KW"/>
</dbReference>
<evidence type="ECO:0000256" key="9">
    <source>
        <dbReference type="ARBA" id="ARBA00023172"/>
    </source>
</evidence>
<proteinExistence type="inferred from homology"/>
<evidence type="ECO:0000256" key="3">
    <source>
        <dbReference type="ARBA" id="ARBA00022741"/>
    </source>
</evidence>
<accession>A0A942A1U4</accession>
<dbReference type="InterPro" id="IPR011545">
    <property type="entry name" value="DEAD/DEAH_box_helicase_dom"/>
</dbReference>
<evidence type="ECO:0000256" key="4">
    <source>
        <dbReference type="ARBA" id="ARBA00022763"/>
    </source>
</evidence>
<evidence type="ECO:0000256" key="14">
    <source>
        <dbReference type="ARBA" id="ARBA00048988"/>
    </source>
</evidence>
<dbReference type="EMBL" id="JAANXD010000091">
    <property type="protein sequence ID" value="MBS1259378.1"/>
    <property type="molecule type" value="Genomic_DNA"/>
</dbReference>
<evidence type="ECO:0000256" key="7">
    <source>
        <dbReference type="ARBA" id="ARBA00022840"/>
    </source>
</evidence>
<comment type="similarity">
    <text evidence="1 15">Belongs to the helicase family. RecG subfamily.</text>
</comment>
<gene>
    <name evidence="18" type="ORF">MAG551_02448</name>
</gene>
<keyword evidence="4 15" id="KW-0227">DNA damage</keyword>
<evidence type="ECO:0000256" key="8">
    <source>
        <dbReference type="ARBA" id="ARBA00023125"/>
    </source>
</evidence>
<dbReference type="GO" id="GO:0016787">
    <property type="term" value="F:hydrolase activity"/>
    <property type="evidence" value="ECO:0007669"/>
    <property type="project" value="UniProtKB-KW"/>
</dbReference>
<dbReference type="NCBIfam" id="NF008165">
    <property type="entry name" value="PRK10917.1-3"/>
    <property type="match status" value="1"/>
</dbReference>
<dbReference type="InterPro" id="IPR045562">
    <property type="entry name" value="RecG_dom3_C"/>
</dbReference>
<dbReference type="SUPFAM" id="SSF52540">
    <property type="entry name" value="P-loop containing nucleoside triphosphate hydrolases"/>
    <property type="match status" value="2"/>
</dbReference>
<keyword evidence="5 15" id="KW-0378">Hydrolase</keyword>
<dbReference type="GO" id="GO:0006281">
    <property type="term" value="P:DNA repair"/>
    <property type="evidence" value="ECO:0007669"/>
    <property type="project" value="UniProtKB-UniRule"/>
</dbReference>
<dbReference type="SUPFAM" id="SSF50249">
    <property type="entry name" value="Nucleic acid-binding proteins"/>
    <property type="match status" value="1"/>
</dbReference>
<name>A0A942A1U4_9BACT</name>
<dbReference type="NCBIfam" id="NF008168">
    <property type="entry name" value="PRK10917.2-2"/>
    <property type="match status" value="1"/>
</dbReference>
<dbReference type="EC" id="5.6.2.4" evidence="13 15"/>
<evidence type="ECO:0000313" key="19">
    <source>
        <dbReference type="Proteomes" id="UP000722750"/>
    </source>
</evidence>
<sequence length="695" mass="78816">MSTSDLDKSIQYIKGVGPKRAQTLGRLGIHTIKDLLYYFPRTHQDRSRVETISSLTDGSTVMVKGIVFNTKSYKTRGWKSIFEISIGDGTGIIQVKWFNRPYQSDIFQVDDHVFLYGKVSSYKQSLQMVNPEFEIVTEEDGKARSVGIIPVYPLAEDMRQAGFRKLAKTVVDEHFHKVEEILTDDIIKKHKLVPITFAIKNAHFPDSLDRLEEAKRRLKYEEFFLFETAMALRKRSIKEANGNRFKIGPNVEKHIYKLFPFKLTDSQKEVIGEIHEDMCSERPMNRLLQGDVGSGKTAVAVYALFAAIANSFQTAFMAPTEILAEQHYRTLGAMLSQSDVKILLLTGGAKVKTRRENIERVKQGEIDLVIGTHALIQQDVEFKKLGLIVIDEQHKFGVMQRTRLRQKAHGLHKPQPDVLVMTATPIPRSLSLTVFGDLDISTIDELPPGRTPVETYRVTPKKENDAYGFIRKEIEKGRQAFVVYPLVDESDKLDLKSATVEANRLKDEVFTGLNVGLLHGQMKSEVKDLVMNDFINHKYDILVSTIVIEVGIDVPNATVMAIEHADRFGLAQLHQLRGRIGRSSYQSYCLLFGTPKSAESRQRIATMLATIDGFKIAEEDLRLRGPGEFFGTRQHGLPEFKIGDIINDYDILKLARDDAFKLVREGYKSKSSKNQMLLKRITESFKDKLDLINTG</sequence>
<comment type="catalytic activity">
    <reaction evidence="12 15">
        <text>Couples ATP hydrolysis with the unwinding of duplex DNA by translocating in the 3'-5' direction.</text>
        <dbReference type="EC" id="5.6.2.4"/>
    </reaction>
</comment>
<dbReference type="PANTHER" id="PTHR47964">
    <property type="entry name" value="ATP-DEPENDENT DNA HELICASE HOMOLOG RECG, CHLOROPLASTIC"/>
    <property type="match status" value="1"/>
</dbReference>
<comment type="catalytic activity">
    <reaction evidence="14 15">
        <text>ATP + H2O = ADP + phosphate + H(+)</text>
        <dbReference type="Rhea" id="RHEA:13065"/>
        <dbReference type="ChEBI" id="CHEBI:15377"/>
        <dbReference type="ChEBI" id="CHEBI:15378"/>
        <dbReference type="ChEBI" id="CHEBI:30616"/>
        <dbReference type="ChEBI" id="CHEBI:43474"/>
        <dbReference type="ChEBI" id="CHEBI:456216"/>
        <dbReference type="EC" id="5.6.2.4"/>
    </reaction>
</comment>
<keyword evidence="7 15" id="KW-0067">ATP-binding</keyword>
<evidence type="ECO:0000256" key="15">
    <source>
        <dbReference type="RuleBase" id="RU363016"/>
    </source>
</evidence>